<evidence type="ECO:0000256" key="9">
    <source>
        <dbReference type="SAM" id="MobiDB-lite"/>
    </source>
</evidence>
<dbReference type="InterPro" id="IPR020823">
    <property type="entry name" value="Cell_div_FtsA"/>
</dbReference>
<evidence type="ECO:0000256" key="2">
    <source>
        <dbReference type="ARBA" id="ARBA00022475"/>
    </source>
</evidence>
<dbReference type="SUPFAM" id="SSF53067">
    <property type="entry name" value="Actin-like ATPase domain"/>
    <property type="match status" value="2"/>
</dbReference>
<evidence type="ECO:0000256" key="5">
    <source>
        <dbReference type="ARBA" id="ARBA00023136"/>
    </source>
</evidence>
<dbReference type="PROSITE" id="PS00329">
    <property type="entry name" value="HSP70_2"/>
    <property type="match status" value="1"/>
</dbReference>
<dbReference type="AlphaFoldDB" id="A0A081LFC3"/>
<dbReference type="PIRSF" id="PIRSF003101">
    <property type="entry name" value="FtsA"/>
    <property type="match status" value="1"/>
</dbReference>
<dbReference type="InterPro" id="IPR043129">
    <property type="entry name" value="ATPase_NBD"/>
</dbReference>
<dbReference type="Proteomes" id="UP000028091">
    <property type="component" value="Unassembled WGS sequence"/>
</dbReference>
<comment type="caution">
    <text evidence="11">The sequence shown here is derived from an EMBL/GenBank/DDBJ whole genome shotgun (WGS) entry which is preliminary data.</text>
</comment>
<name>A0A081LFC3_9BACI</name>
<comment type="similarity">
    <text evidence="7 8">Belongs to the FtsA/MreB family.</text>
</comment>
<keyword evidence="2 7" id="KW-1003">Cell membrane</keyword>
<keyword evidence="4" id="KW-0346">Stress response</keyword>
<feature type="domain" description="SHS2" evidence="10">
    <location>
        <begin position="7"/>
        <end position="194"/>
    </location>
</feature>
<dbReference type="InterPro" id="IPR018181">
    <property type="entry name" value="Heat_shock_70_CS"/>
</dbReference>
<dbReference type="eggNOG" id="COG0849">
    <property type="taxonomic scope" value="Bacteria"/>
</dbReference>
<evidence type="ECO:0000256" key="4">
    <source>
        <dbReference type="ARBA" id="ARBA00023016"/>
    </source>
</evidence>
<comment type="similarity">
    <text evidence="1">Belongs to the heat shock protein 70 family.</text>
</comment>
<dbReference type="SMART" id="SM00842">
    <property type="entry name" value="FtsA"/>
    <property type="match status" value="1"/>
</dbReference>
<evidence type="ECO:0000259" key="10">
    <source>
        <dbReference type="SMART" id="SM00842"/>
    </source>
</evidence>
<keyword evidence="12" id="KW-1185">Reference proteome</keyword>
<comment type="subunit">
    <text evidence="7">Self-interacts. Interacts with FtsZ.</text>
</comment>
<dbReference type="EMBL" id="JOTP01000002">
    <property type="protein sequence ID" value="KEP27949.1"/>
    <property type="molecule type" value="Genomic_DNA"/>
</dbReference>
<protein>
    <recommendedName>
        <fullName evidence="7 8">Cell division protein FtsA</fullName>
    </recommendedName>
</protein>
<dbReference type="HAMAP" id="MF_02033">
    <property type="entry name" value="FtsA"/>
    <property type="match status" value="1"/>
</dbReference>
<keyword evidence="5 7" id="KW-0472">Membrane</keyword>
<reference evidence="11 12" key="1">
    <citation type="submission" date="2012-09" db="EMBL/GenBank/DDBJ databases">
        <title>Genome Sequence of Bacillus sp. DW5-4.</title>
        <authorList>
            <person name="Lai Q."/>
            <person name="Liu Y."/>
            <person name="Shao Z."/>
        </authorList>
    </citation>
    <scope>NUCLEOTIDE SEQUENCE [LARGE SCALE GENOMIC DNA]</scope>
    <source>
        <strain evidence="11 12">DW5-4</strain>
    </source>
</reference>
<dbReference type="Pfam" id="PF14450">
    <property type="entry name" value="FtsA"/>
    <property type="match status" value="1"/>
</dbReference>
<dbReference type="CDD" id="cd24048">
    <property type="entry name" value="ASKHA_NBD_FtsA"/>
    <property type="match status" value="1"/>
</dbReference>
<organism evidence="11 12">
    <name type="scientific">Bacillus zhangzhouensis</name>
    <dbReference type="NCBI Taxonomy" id="1178540"/>
    <lineage>
        <taxon>Bacteria</taxon>
        <taxon>Bacillati</taxon>
        <taxon>Bacillota</taxon>
        <taxon>Bacilli</taxon>
        <taxon>Bacillales</taxon>
        <taxon>Bacillaceae</taxon>
        <taxon>Bacillus</taxon>
    </lineage>
</organism>
<dbReference type="OrthoDB" id="9768127at2"/>
<keyword evidence="6 7" id="KW-0131">Cell cycle</keyword>
<dbReference type="PANTHER" id="PTHR32432:SF4">
    <property type="entry name" value="CELL DIVISION PROTEIN FTSA"/>
    <property type="match status" value="1"/>
</dbReference>
<evidence type="ECO:0000256" key="6">
    <source>
        <dbReference type="ARBA" id="ARBA00023306"/>
    </source>
</evidence>
<dbReference type="GO" id="GO:0009898">
    <property type="term" value="C:cytoplasmic side of plasma membrane"/>
    <property type="evidence" value="ECO:0007669"/>
    <property type="project" value="UniProtKB-UniRule"/>
</dbReference>
<gene>
    <name evidence="7" type="primary">ftsA</name>
    <name evidence="11" type="ORF">BA70_07700</name>
</gene>
<accession>A0A081LFC3</accession>
<evidence type="ECO:0000256" key="8">
    <source>
        <dbReference type="PIRNR" id="PIRNR003101"/>
    </source>
</evidence>
<evidence type="ECO:0000256" key="1">
    <source>
        <dbReference type="ARBA" id="ARBA00007381"/>
    </source>
</evidence>
<evidence type="ECO:0000313" key="12">
    <source>
        <dbReference type="Proteomes" id="UP000028091"/>
    </source>
</evidence>
<dbReference type="Gene3D" id="3.30.420.40">
    <property type="match status" value="2"/>
</dbReference>
<dbReference type="PANTHER" id="PTHR32432">
    <property type="entry name" value="CELL DIVISION PROTEIN FTSA-RELATED"/>
    <property type="match status" value="1"/>
</dbReference>
<dbReference type="InterPro" id="IPR050696">
    <property type="entry name" value="FtsA/MreB"/>
</dbReference>
<dbReference type="NCBIfam" id="TIGR01174">
    <property type="entry name" value="ftsA"/>
    <property type="match status" value="1"/>
</dbReference>
<dbReference type="GO" id="GO:0043093">
    <property type="term" value="P:FtsZ-dependent cytokinesis"/>
    <property type="evidence" value="ECO:0007669"/>
    <property type="project" value="UniProtKB-UniRule"/>
</dbReference>
<sequence>MNNNEIYVSLDIGTSNIKVIVGEMADDSLNIIGVGNVPSEGLKKGSIVDIDETVHSIRQAFEQAERMVGFPLQKAIVGINGNHIHIQNTSGVVAVSSENKEIHAEDVRRVLDAAQVVSIPQEHLVIDVIPRQFIVDGRDEITDPKKMLGVRLEVEGSLITGSKTILHNWLRCVERAGIEIMDICLQPLASGSAALSKDEKNLGVALVDIGGGSTTISVFENGHLYSTHSIPLGGENITKDLSIGLRTSTEEAERIKKQFGHAFYDEASSEETFEVSVIGTDQKQTYTQLEAANIIEARLEEILLFVAEELRNMGVHDLPGGFVLTGGQATIPGILSLAQTVLQNNVRIASPNYIGVREPQFMTGVGLIHFAYRNAKIQGRQVGFQMPDEAFHEVGASMEPVSATSQVKEAQPRPKVKQKAQQETNKKPGKMKKLFNMFWE</sequence>
<keyword evidence="3 7" id="KW-0132">Cell division</keyword>
<dbReference type="RefSeq" id="WP_034317975.1">
    <property type="nucleotide sequence ID" value="NZ_JOTP01000002.1"/>
</dbReference>
<evidence type="ECO:0000256" key="7">
    <source>
        <dbReference type="HAMAP-Rule" id="MF_02033"/>
    </source>
</evidence>
<dbReference type="Pfam" id="PF02491">
    <property type="entry name" value="SHS2_FTSA"/>
    <property type="match status" value="1"/>
</dbReference>
<comment type="subcellular location">
    <subcellularLocation>
        <location evidence="7">Cell membrane</location>
        <topology evidence="7">Peripheral membrane protein</topology>
        <orientation evidence="7">Cytoplasmic side</orientation>
    </subcellularLocation>
    <text evidence="7">Localizes to the Z ring in an FtsZ-dependent manner. Targeted to the membrane through a conserved C-terminal amphipathic helix.</text>
</comment>
<evidence type="ECO:0000313" key="11">
    <source>
        <dbReference type="EMBL" id="KEP27949.1"/>
    </source>
</evidence>
<dbReference type="InterPro" id="IPR003494">
    <property type="entry name" value="SHS2_FtsA"/>
</dbReference>
<evidence type="ECO:0000256" key="3">
    <source>
        <dbReference type="ARBA" id="ARBA00022618"/>
    </source>
</evidence>
<dbReference type="GO" id="GO:0032153">
    <property type="term" value="C:cell division site"/>
    <property type="evidence" value="ECO:0007669"/>
    <property type="project" value="UniProtKB-UniRule"/>
</dbReference>
<feature type="region of interest" description="Disordered" evidence="9">
    <location>
        <begin position="401"/>
        <end position="428"/>
    </location>
</feature>
<proteinExistence type="inferred from homology"/>
<comment type="function">
    <text evidence="7 8">Cell division protein that is involved in the assembly of the Z ring. May serve as a membrane anchor for the Z ring.</text>
</comment>